<evidence type="ECO:0000313" key="2">
    <source>
        <dbReference type="EMBL" id="PID58502.1"/>
    </source>
</evidence>
<sequence length="856" mass="96941">MASLSLLFSSTGWAEKIVWHDYKYPLKETIRVFQHEEYAIESVDVQVSLPSQFLRHHKEIELLVYLRSRTVTSKGKTGFHDFSPLIRVNNAFIKRYKIPVKKTPSRQHQVVRIARKDLKPGGNTLQFTFKWHHSGWSCSGKGCGYEITKMVFKDAPKPTPTPTPTRTPTPRPRKKTTVLRPTATPTPSPVISLLEQADRYVEKKWFLTPKETNAFDTYKRVLRISPSNMHARKKLYEMMKGYKSWGDNNYKEGAHEKAKSYYERYMTIARYVKDELRSQFSGQIEQDFTMVSDRLELIENPPTPTPSPEPLSDDLPVIEISTELPEKCESEELTLQGSVKDDLGVTGIYFFLNSEAHEELTFPEDESLVEQPFETTFSLSPGDNTISIEARDTSGQRMTWDTRLTRQLPPETPPVAPTPQLPLLDEYPDIIFLPELPSETQEPYIHVEGHVKDDRGIQDFKISIRRPDSTWFEVLRNVTFDGTNFSADIRLEIGETTLMLVAADTLGQLTKKEVMIQRRSETKAPDQDDGNSASEFGEHAPENTAPAVKRVVILVAAEEYLDAAIPPYQCAENDVHKVYEFFTDPERGGLPQEQVILLTGTDVTERTLKKTFGEWLRQQAKAGDISLLVYFIGYGGCEHDRRYWLSHDTTLDDIFSTSLDLRKINTLLSRIPTQFVTIFLDTVFLGGEQSGAAEPLWKILSGEGRAIAAASHGKTPHICDDEQSGSSFTSSFLQGLAGEADLNSDGKIYSPELWEFMSRSLTNAADGAERLHPVLVGELPHELLVTLPLPEEKLSASGEKKRPDAKDAIIDIYRNGHISADQFKRALQILKNGETDRLLEDYLDGKIPLDIFKDTF</sequence>
<accession>A0A2G6E9G1</accession>
<proteinExistence type="predicted"/>
<feature type="compositionally biased region" description="Basic and acidic residues" evidence="1">
    <location>
        <begin position="517"/>
        <end position="526"/>
    </location>
</feature>
<evidence type="ECO:0000313" key="3">
    <source>
        <dbReference type="Proteomes" id="UP000229740"/>
    </source>
</evidence>
<comment type="caution">
    <text evidence="2">The sequence shown here is derived from an EMBL/GenBank/DDBJ whole genome shotgun (WGS) entry which is preliminary data.</text>
</comment>
<organism evidence="2 3">
    <name type="scientific">candidate division KSB3 bacterium</name>
    <dbReference type="NCBI Taxonomy" id="2044937"/>
    <lineage>
        <taxon>Bacteria</taxon>
        <taxon>candidate division KSB3</taxon>
    </lineage>
</organism>
<dbReference type="AlphaFoldDB" id="A0A2G6E9G1"/>
<dbReference type="SUPFAM" id="SSF47473">
    <property type="entry name" value="EF-hand"/>
    <property type="match status" value="1"/>
</dbReference>
<dbReference type="EMBL" id="PDPS01000022">
    <property type="protein sequence ID" value="PID58502.1"/>
    <property type="molecule type" value="Genomic_DNA"/>
</dbReference>
<name>A0A2G6E9G1_9BACT</name>
<evidence type="ECO:0008006" key="4">
    <source>
        <dbReference type="Google" id="ProtNLM"/>
    </source>
</evidence>
<dbReference type="Gene3D" id="3.40.50.1460">
    <property type="match status" value="1"/>
</dbReference>
<protein>
    <recommendedName>
        <fullName evidence="4">EF-hand domain-containing protein</fullName>
    </recommendedName>
</protein>
<feature type="compositionally biased region" description="Pro residues" evidence="1">
    <location>
        <begin position="157"/>
        <end position="170"/>
    </location>
</feature>
<dbReference type="InterPro" id="IPR011992">
    <property type="entry name" value="EF-hand-dom_pair"/>
</dbReference>
<dbReference type="Proteomes" id="UP000229740">
    <property type="component" value="Unassembled WGS sequence"/>
</dbReference>
<gene>
    <name evidence="2" type="ORF">CSB45_02865</name>
</gene>
<reference evidence="2 3" key="1">
    <citation type="submission" date="2017-10" db="EMBL/GenBank/DDBJ databases">
        <title>Novel microbial diversity and functional potential in the marine mammal oral microbiome.</title>
        <authorList>
            <person name="Dudek N.K."/>
            <person name="Sun C.L."/>
            <person name="Burstein D."/>
            <person name="Kantor R.S."/>
            <person name="Aliaga Goltsman D.S."/>
            <person name="Bik E.M."/>
            <person name="Thomas B.C."/>
            <person name="Banfield J.F."/>
            <person name="Relman D.A."/>
        </authorList>
    </citation>
    <scope>NUCLEOTIDE SEQUENCE [LARGE SCALE GENOMIC DNA]</scope>
    <source>
        <strain evidence="2">DOLZORAL124_49_17</strain>
    </source>
</reference>
<evidence type="ECO:0000256" key="1">
    <source>
        <dbReference type="SAM" id="MobiDB-lite"/>
    </source>
</evidence>
<feature type="region of interest" description="Disordered" evidence="1">
    <location>
        <begin position="517"/>
        <end position="541"/>
    </location>
</feature>
<feature type="region of interest" description="Disordered" evidence="1">
    <location>
        <begin position="154"/>
        <end position="188"/>
    </location>
</feature>